<dbReference type="EMBL" id="CAJNOM010000028">
    <property type="protein sequence ID" value="CAF0848488.1"/>
    <property type="molecule type" value="Genomic_DNA"/>
</dbReference>
<dbReference type="InterPro" id="IPR024083">
    <property type="entry name" value="Fumarase/histidase_N"/>
</dbReference>
<dbReference type="CDD" id="cd00332">
    <property type="entry name" value="PAL-HAL"/>
    <property type="match status" value="1"/>
</dbReference>
<comment type="similarity">
    <text evidence="1">Belongs to the PAL/histidase family.</text>
</comment>
<name>A0A813VNM9_9BILA</name>
<evidence type="ECO:0008006" key="5">
    <source>
        <dbReference type="Google" id="ProtNLM"/>
    </source>
</evidence>
<dbReference type="Gene3D" id="1.20.200.10">
    <property type="entry name" value="Fumarase/aspartase (Central domain)"/>
    <property type="match status" value="1"/>
</dbReference>
<dbReference type="OrthoDB" id="10051290at2759"/>
<dbReference type="Proteomes" id="UP000663832">
    <property type="component" value="Unassembled WGS sequence"/>
</dbReference>
<accession>A0A813VNM9</accession>
<protein>
    <recommendedName>
        <fullName evidence="5">Phenylalanine ammonia-lyase</fullName>
    </recommendedName>
</protein>
<gene>
    <name evidence="2" type="ORF">BJG266_LOCUS5533</name>
    <name evidence="3" type="ORF">QVE165_LOCUS6704</name>
</gene>
<comment type="caution">
    <text evidence="3">The sequence shown here is derived from an EMBL/GenBank/DDBJ whole genome shotgun (WGS) entry which is preliminary data.</text>
</comment>
<dbReference type="PANTHER" id="PTHR10362">
    <property type="entry name" value="HISTIDINE AMMONIA-LYASE"/>
    <property type="match status" value="1"/>
</dbReference>
<dbReference type="AlphaFoldDB" id="A0A813VNM9"/>
<dbReference type="InterPro" id="IPR001106">
    <property type="entry name" value="Aromatic_Lyase"/>
</dbReference>
<dbReference type="Proteomes" id="UP000663877">
    <property type="component" value="Unassembled WGS sequence"/>
</dbReference>
<reference evidence="3" key="1">
    <citation type="submission" date="2021-02" db="EMBL/GenBank/DDBJ databases">
        <authorList>
            <person name="Nowell W R."/>
        </authorList>
    </citation>
    <scope>NUCLEOTIDE SEQUENCE</scope>
</reference>
<evidence type="ECO:0000256" key="1">
    <source>
        <dbReference type="ARBA" id="ARBA00007238"/>
    </source>
</evidence>
<dbReference type="Gene3D" id="1.10.275.10">
    <property type="entry name" value="Fumarase/aspartase (N-terminal domain)"/>
    <property type="match status" value="1"/>
</dbReference>
<dbReference type="SUPFAM" id="SSF48557">
    <property type="entry name" value="L-aspartase-like"/>
    <property type="match status" value="1"/>
</dbReference>
<sequence length="587" mass="65308">MIHTEFHSSHLYPMEARKNVHDKQRLEPVIVIRGQGLTLEHAVQVSRRYRQVKLTDDTNVCTRMDQSVDVLEEVVKAALPLYGVTTLFGGLATEVVSNDVATELQNNLVRVHTAGAGPIMPLESIRAAMLLRANTHLIGASGIRRQWDEKLIRFLNEEVTPLVPVFGSIGASGDLIPLSYIASAISGQDEHVKVDFKGETISAPEALQKLGLNIEKFNPKEGLAMINGTSVMTASATLAAYDLYTLMAASLHIHAMAFQALAANNQPLHPFFYQVRSHPGQIEVTDALLELINGSKMIYNGLDGKLTKRSEDEPIQDRYSIRCCPQFLGPMVETMHDISRTIEIEINCANDNPLIDVNTRKIYCGGNFLGEHVSIAMDRLRQTVGLMAKHLDVQIAQLVTPEFNNGLPACLVGNQNREVNLGVKALQICGNSIMPYLLFLGTPMADKFPTHAEQYNQNINSMGHMSACLAHQSIATFRQHLSICLLICVQALDLRANKITKNNYDARSLLSDKSRTVYEAVRSIINVPIDEKRSYIWNDGEHALDKHIALISENLTMNEDGPLFKAIEPTIVWLRSKRYSNEARRMP</sequence>
<dbReference type="GO" id="GO:0016841">
    <property type="term" value="F:ammonia-lyase activity"/>
    <property type="evidence" value="ECO:0007669"/>
    <property type="project" value="InterPro"/>
</dbReference>
<evidence type="ECO:0000313" key="2">
    <source>
        <dbReference type="EMBL" id="CAF0807194.1"/>
    </source>
</evidence>
<dbReference type="PROSITE" id="PS00488">
    <property type="entry name" value="PAL_HISTIDASE"/>
    <property type="match status" value="1"/>
</dbReference>
<organism evidence="3 4">
    <name type="scientific">Adineta steineri</name>
    <dbReference type="NCBI Taxonomy" id="433720"/>
    <lineage>
        <taxon>Eukaryota</taxon>
        <taxon>Metazoa</taxon>
        <taxon>Spiralia</taxon>
        <taxon>Gnathifera</taxon>
        <taxon>Rotifera</taxon>
        <taxon>Eurotatoria</taxon>
        <taxon>Bdelloidea</taxon>
        <taxon>Adinetida</taxon>
        <taxon>Adinetidae</taxon>
        <taxon>Adineta</taxon>
    </lineage>
</organism>
<keyword evidence="4" id="KW-1185">Reference proteome</keyword>
<evidence type="ECO:0000313" key="4">
    <source>
        <dbReference type="Proteomes" id="UP000663832"/>
    </source>
</evidence>
<dbReference type="InterPro" id="IPR008948">
    <property type="entry name" value="L-Aspartase-like"/>
</dbReference>
<dbReference type="EMBL" id="CAJNOI010000014">
    <property type="protein sequence ID" value="CAF0807194.1"/>
    <property type="molecule type" value="Genomic_DNA"/>
</dbReference>
<dbReference type="Pfam" id="PF00221">
    <property type="entry name" value="Lyase_aromatic"/>
    <property type="match status" value="1"/>
</dbReference>
<evidence type="ECO:0000313" key="3">
    <source>
        <dbReference type="EMBL" id="CAF0848488.1"/>
    </source>
</evidence>
<proteinExistence type="inferred from homology"/>
<dbReference type="InterPro" id="IPR022313">
    <property type="entry name" value="Phe/His_NH3-lyase_AS"/>
</dbReference>